<dbReference type="SMART" id="SM01250">
    <property type="entry name" value="KAT11"/>
    <property type="match status" value="1"/>
</dbReference>
<keyword evidence="3" id="KW-0808">Transferase</keyword>
<sequence length="583" mass="64169">MISHQHNDSGLRSRLAAVLPKDHDFGIYHISTPPTKTDPLYSPPPSERPERTYCEHHFLAISIDEPNTSAASDAKAPVTEKHPKNQVLVLGVEIFIYTTARSTTLFVSKADSTGYLNLLNLPKGTASPIREICSAFVGYLVEKRRRNGVQFIVSLFARAQDQYLFPGSVDNGGKHVLDDRGLIKWWCRVLDPLLGPAPIGTTAPWKSSKAYLLVPGLETNETKALIARNAAASSWTLTHPLERISHYYREFDWVPPRCLIPHFPDDPKSRFRDELDEEAASSGAMKTTGSWKSVRTLDAFWEMMAYRQECSSGRMTGFIWVVFDDSVEEVPAIVSTPASSTTVSTTASTAASSQQPPLAPETPKKQRMAANVTPSTTPRKLFPSKAELLKLDYDKAKEKRTPKKKTLKGQIVPRTPRIKKAQRNYLLDRPVASAYYFWPPQGRGEKIVDENEYKRIVDLLLNLEFTTLNKALASTRRWVSEVGTGSKWGAILTGTRELPATSQVGAGAGAGAGGSQVNNLSGLVKRKRTDSASQAPEEPNNKVNVLTAGLVKRKPKDADGVAKTEEPAVNVLSAGLVKKKPKA</sequence>
<comment type="catalytic activity">
    <reaction evidence="9">
        <text>L-lysyl-[histone] + acetyl-CoA = N(6)-acetyl-L-lysyl-[histone] + CoA + H(+)</text>
        <dbReference type="Rhea" id="RHEA:21992"/>
        <dbReference type="Rhea" id="RHEA-COMP:9845"/>
        <dbReference type="Rhea" id="RHEA-COMP:11338"/>
        <dbReference type="ChEBI" id="CHEBI:15378"/>
        <dbReference type="ChEBI" id="CHEBI:29969"/>
        <dbReference type="ChEBI" id="CHEBI:57287"/>
        <dbReference type="ChEBI" id="CHEBI:57288"/>
        <dbReference type="ChEBI" id="CHEBI:61930"/>
        <dbReference type="EC" id="2.3.1.48"/>
    </reaction>
    <physiologicalReaction direction="left-to-right" evidence="9">
        <dbReference type="Rhea" id="RHEA:21993"/>
    </physiologicalReaction>
</comment>
<dbReference type="Proteomes" id="UP001498476">
    <property type="component" value="Unassembled WGS sequence"/>
</dbReference>
<organism evidence="11 12">
    <name type="scientific">Neonectria punicea</name>
    <dbReference type="NCBI Taxonomy" id="979145"/>
    <lineage>
        <taxon>Eukaryota</taxon>
        <taxon>Fungi</taxon>
        <taxon>Dikarya</taxon>
        <taxon>Ascomycota</taxon>
        <taxon>Pezizomycotina</taxon>
        <taxon>Sordariomycetes</taxon>
        <taxon>Hypocreomycetidae</taxon>
        <taxon>Hypocreales</taxon>
        <taxon>Nectriaceae</taxon>
        <taxon>Neonectria</taxon>
    </lineage>
</organism>
<protein>
    <recommendedName>
        <fullName evidence="2">histone acetyltransferase</fullName>
        <ecNumber evidence="2">2.3.1.48</ecNumber>
    </recommendedName>
</protein>
<evidence type="ECO:0000256" key="2">
    <source>
        <dbReference type="ARBA" id="ARBA00013184"/>
    </source>
</evidence>
<name>A0ABR1HI17_9HYPO</name>
<dbReference type="EMBL" id="JAZAVJ010000031">
    <property type="protein sequence ID" value="KAK7420196.1"/>
    <property type="molecule type" value="Genomic_DNA"/>
</dbReference>
<evidence type="ECO:0000256" key="1">
    <source>
        <dbReference type="ARBA" id="ARBA00004123"/>
    </source>
</evidence>
<feature type="compositionally biased region" description="Low complexity" evidence="10">
    <location>
        <begin position="337"/>
        <end position="356"/>
    </location>
</feature>
<accession>A0ABR1HI17</accession>
<feature type="region of interest" description="Disordered" evidence="10">
    <location>
        <begin position="525"/>
        <end position="545"/>
    </location>
</feature>
<keyword evidence="8" id="KW-0539">Nucleus</keyword>
<keyword evidence="7" id="KW-0804">Transcription</keyword>
<dbReference type="InterPro" id="IPR051236">
    <property type="entry name" value="HAT_RTT109-like"/>
</dbReference>
<evidence type="ECO:0000313" key="11">
    <source>
        <dbReference type="EMBL" id="KAK7420196.1"/>
    </source>
</evidence>
<keyword evidence="12" id="KW-1185">Reference proteome</keyword>
<keyword evidence="5" id="KW-0007">Acetylation</keyword>
<dbReference type="EC" id="2.3.1.48" evidence="2"/>
<keyword evidence="4" id="KW-0227">DNA damage</keyword>
<dbReference type="Pfam" id="PF08214">
    <property type="entry name" value="HAT_KAT11"/>
    <property type="match status" value="1"/>
</dbReference>
<evidence type="ECO:0000256" key="3">
    <source>
        <dbReference type="ARBA" id="ARBA00022679"/>
    </source>
</evidence>
<feature type="region of interest" description="Disordered" evidence="10">
    <location>
        <begin position="337"/>
        <end position="377"/>
    </location>
</feature>
<evidence type="ECO:0000256" key="7">
    <source>
        <dbReference type="ARBA" id="ARBA00023163"/>
    </source>
</evidence>
<comment type="subcellular location">
    <subcellularLocation>
        <location evidence="1">Nucleus</location>
    </subcellularLocation>
</comment>
<evidence type="ECO:0000256" key="4">
    <source>
        <dbReference type="ARBA" id="ARBA00022763"/>
    </source>
</evidence>
<dbReference type="InterPro" id="IPR016849">
    <property type="entry name" value="Rtt109"/>
</dbReference>
<reference evidence="11 12" key="1">
    <citation type="journal article" date="2025" name="Microbiol. Resour. Announc.">
        <title>Draft genome sequences for Neonectria magnoliae and Neonectria punicea, canker pathogens of Liriodendron tulipifera and Acer saccharum in West Virginia.</title>
        <authorList>
            <person name="Petronek H.M."/>
            <person name="Kasson M.T."/>
            <person name="Metheny A.M."/>
            <person name="Stauder C.M."/>
            <person name="Lovett B."/>
            <person name="Lynch S.C."/>
            <person name="Garnas J.R."/>
            <person name="Kasson L.R."/>
            <person name="Stajich J.E."/>
        </authorList>
    </citation>
    <scope>NUCLEOTIDE SEQUENCE [LARGE SCALE GENOMIC DNA]</scope>
    <source>
        <strain evidence="11 12">NRRL 64653</strain>
    </source>
</reference>
<dbReference type="PANTHER" id="PTHR31571:SF2">
    <property type="entry name" value="HISTONE ACETYLTRANSFERASE RTT109"/>
    <property type="match status" value="1"/>
</dbReference>
<dbReference type="InterPro" id="IPR013178">
    <property type="entry name" value="Histone_AcTrfase_Rtt109/CBP"/>
</dbReference>
<evidence type="ECO:0000256" key="10">
    <source>
        <dbReference type="SAM" id="MobiDB-lite"/>
    </source>
</evidence>
<gene>
    <name evidence="11" type="ORF">QQX98_002849</name>
</gene>
<keyword evidence="6" id="KW-0805">Transcription regulation</keyword>
<evidence type="ECO:0000256" key="6">
    <source>
        <dbReference type="ARBA" id="ARBA00023015"/>
    </source>
</evidence>
<dbReference type="PROSITE" id="PS51728">
    <property type="entry name" value="RTT109_HAT"/>
    <property type="match status" value="1"/>
</dbReference>
<dbReference type="PANTHER" id="PTHR31571">
    <property type="entry name" value="ALTERED INHERITANCE OF MITOCHONDRIA PROTEIN 6"/>
    <property type="match status" value="1"/>
</dbReference>
<comment type="caution">
    <text evidence="11">The sequence shown here is derived from an EMBL/GenBank/DDBJ whole genome shotgun (WGS) entry which is preliminary data.</text>
</comment>
<proteinExistence type="predicted"/>
<evidence type="ECO:0000256" key="8">
    <source>
        <dbReference type="ARBA" id="ARBA00023242"/>
    </source>
</evidence>
<evidence type="ECO:0000313" key="12">
    <source>
        <dbReference type="Proteomes" id="UP001498476"/>
    </source>
</evidence>
<evidence type="ECO:0000256" key="9">
    <source>
        <dbReference type="ARBA" id="ARBA00048940"/>
    </source>
</evidence>
<evidence type="ECO:0000256" key="5">
    <source>
        <dbReference type="ARBA" id="ARBA00022990"/>
    </source>
</evidence>